<evidence type="ECO:0000313" key="2">
    <source>
        <dbReference type="EMBL" id="KAK7427791.1"/>
    </source>
</evidence>
<protein>
    <submittedName>
        <fullName evidence="2">Uncharacterized protein</fullName>
    </submittedName>
</protein>
<organism evidence="2 3">
    <name type="scientific">Neonectria magnoliae</name>
    <dbReference type="NCBI Taxonomy" id="2732573"/>
    <lineage>
        <taxon>Eukaryota</taxon>
        <taxon>Fungi</taxon>
        <taxon>Dikarya</taxon>
        <taxon>Ascomycota</taxon>
        <taxon>Pezizomycotina</taxon>
        <taxon>Sordariomycetes</taxon>
        <taxon>Hypocreomycetidae</taxon>
        <taxon>Hypocreales</taxon>
        <taxon>Nectriaceae</taxon>
        <taxon>Neonectria</taxon>
    </lineage>
</organism>
<sequence>MGSQRSPPEKTPAQRSTDGDWISWLAESEVGGINETLDSTAHEVVLGNTVIVDAVNTQSHGNSAIDPFDHTFDSHLNSLQLPSGPWERAFQSHDPDSSILSSSSDHITTPYLPYRHDPPTNFPYTNDVGRTSQTSFSGEAGARSDS</sequence>
<evidence type="ECO:0000256" key="1">
    <source>
        <dbReference type="SAM" id="MobiDB-lite"/>
    </source>
</evidence>
<dbReference type="Proteomes" id="UP001498421">
    <property type="component" value="Unassembled WGS sequence"/>
</dbReference>
<gene>
    <name evidence="2" type="ORF">QQZ08_005729</name>
</gene>
<accession>A0ABR1I361</accession>
<dbReference type="EMBL" id="JAZAVK010000049">
    <property type="protein sequence ID" value="KAK7427791.1"/>
    <property type="molecule type" value="Genomic_DNA"/>
</dbReference>
<keyword evidence="3" id="KW-1185">Reference proteome</keyword>
<reference evidence="2 3" key="1">
    <citation type="journal article" date="2025" name="Microbiol. Resour. Announc.">
        <title>Draft genome sequences for Neonectria magnoliae and Neonectria punicea, canker pathogens of Liriodendron tulipifera and Acer saccharum in West Virginia.</title>
        <authorList>
            <person name="Petronek H.M."/>
            <person name="Kasson M.T."/>
            <person name="Metheny A.M."/>
            <person name="Stauder C.M."/>
            <person name="Lovett B."/>
            <person name="Lynch S.C."/>
            <person name="Garnas J.R."/>
            <person name="Kasson L.R."/>
            <person name="Stajich J.E."/>
        </authorList>
    </citation>
    <scope>NUCLEOTIDE SEQUENCE [LARGE SCALE GENOMIC DNA]</scope>
    <source>
        <strain evidence="2 3">NRRL 64651</strain>
    </source>
</reference>
<comment type="caution">
    <text evidence="2">The sequence shown here is derived from an EMBL/GenBank/DDBJ whole genome shotgun (WGS) entry which is preliminary data.</text>
</comment>
<name>A0ABR1I361_9HYPO</name>
<evidence type="ECO:0000313" key="3">
    <source>
        <dbReference type="Proteomes" id="UP001498421"/>
    </source>
</evidence>
<proteinExistence type="predicted"/>
<feature type="compositionally biased region" description="Polar residues" evidence="1">
    <location>
        <begin position="122"/>
        <end position="137"/>
    </location>
</feature>
<feature type="compositionally biased region" description="Low complexity" evidence="1">
    <location>
        <begin position="97"/>
        <end position="107"/>
    </location>
</feature>
<feature type="region of interest" description="Disordered" evidence="1">
    <location>
        <begin position="88"/>
        <end position="146"/>
    </location>
</feature>
<feature type="region of interest" description="Disordered" evidence="1">
    <location>
        <begin position="1"/>
        <end position="20"/>
    </location>
</feature>